<reference evidence="1 2" key="1">
    <citation type="submission" date="2017-09" db="EMBL/GenBank/DDBJ databases">
        <title>Depth-based differentiation of microbial function through sediment-hosted aquifers and enrichment of novel symbionts in the deep terrestrial subsurface.</title>
        <authorList>
            <person name="Probst A.J."/>
            <person name="Ladd B."/>
            <person name="Jarett J.K."/>
            <person name="Geller-Mcgrath D.E."/>
            <person name="Sieber C.M."/>
            <person name="Emerson J.B."/>
            <person name="Anantharaman K."/>
            <person name="Thomas B.C."/>
            <person name="Malmstrom R."/>
            <person name="Stieglmeier M."/>
            <person name="Klingl A."/>
            <person name="Woyke T."/>
            <person name="Ryan C.M."/>
            <person name="Banfield J.F."/>
        </authorList>
    </citation>
    <scope>NUCLEOTIDE SEQUENCE [LARGE SCALE GENOMIC DNA]</scope>
    <source>
        <strain evidence="1">CG11_big_fil_rev_8_21_14_0_20_37_11</strain>
    </source>
</reference>
<proteinExistence type="predicted"/>
<name>A0A2H0NH96_9BACT</name>
<dbReference type="Proteomes" id="UP000230707">
    <property type="component" value="Unassembled WGS sequence"/>
</dbReference>
<accession>A0A2H0NH96</accession>
<organism evidence="1 2">
    <name type="scientific">Candidatus Gottesmanbacteria bacterium CG11_big_fil_rev_8_21_14_0_20_37_11</name>
    <dbReference type="NCBI Taxonomy" id="1974575"/>
    <lineage>
        <taxon>Bacteria</taxon>
        <taxon>Candidatus Gottesmaniibacteriota</taxon>
    </lineage>
</organism>
<evidence type="ECO:0000313" key="2">
    <source>
        <dbReference type="Proteomes" id="UP000230707"/>
    </source>
</evidence>
<comment type="caution">
    <text evidence="1">The sequence shown here is derived from an EMBL/GenBank/DDBJ whole genome shotgun (WGS) entry which is preliminary data.</text>
</comment>
<evidence type="ECO:0008006" key="3">
    <source>
        <dbReference type="Google" id="ProtNLM"/>
    </source>
</evidence>
<dbReference type="EMBL" id="PCWS01000089">
    <property type="protein sequence ID" value="PIR08272.1"/>
    <property type="molecule type" value="Genomic_DNA"/>
</dbReference>
<sequence>MYDNARKIDYENSANEYWRWVLAAEDLLIAANILEEKYKNALTSIIYTQAGKMPLESQILAQTIYFKAKSLELFIKGLYIKQGKQVTKNGKFTCKSHDLLKLCQDTCIAVNPAQKISLKKMTDCIIFWGTYPVPLDYRKWRLDNEGIVGIQPVFLWSQTDDNSFKEILKQVRNLVDLKNDKNLPWSTT</sequence>
<protein>
    <recommendedName>
        <fullName evidence="3">HEPN domain-containing protein</fullName>
    </recommendedName>
</protein>
<gene>
    <name evidence="1" type="ORF">COV53_03935</name>
</gene>
<evidence type="ECO:0000313" key="1">
    <source>
        <dbReference type="EMBL" id="PIR08272.1"/>
    </source>
</evidence>
<dbReference type="AlphaFoldDB" id="A0A2H0NH96"/>